<sequence length="219" mass="24082">MQDIIDQFNQGDKEAAISAAVHYINEHPHAVDAYRMLAAMLINMKAYDQADELIVKALGLFHDDPELRYNWGLSAFQQGSFKDALARLLPLTDKSITGSLRADAAYMVALAYQELGDNIRAIAFALTAHDLNPDAIDAAVLTANLLLGQGVNDQVKDLLAPLLKTKDARVLLAYGMAVSAMGEDGSQYLNAAQTADPESYKRARELVHFLTEQEHHDEQ</sequence>
<reference evidence="1 2" key="1">
    <citation type="journal article" date="2015" name="Genome Announc.">
        <title>Expanding the biotechnology potential of lactobacilli through comparative genomics of 213 strains and associated genera.</title>
        <authorList>
            <person name="Sun Z."/>
            <person name="Harris H.M."/>
            <person name="McCann A."/>
            <person name="Guo C."/>
            <person name="Argimon S."/>
            <person name="Zhang W."/>
            <person name="Yang X."/>
            <person name="Jeffery I.B."/>
            <person name="Cooney J.C."/>
            <person name="Kagawa T.F."/>
            <person name="Liu W."/>
            <person name="Song Y."/>
            <person name="Salvetti E."/>
            <person name="Wrobel A."/>
            <person name="Rasinkangas P."/>
            <person name="Parkhill J."/>
            <person name="Rea M.C."/>
            <person name="O'Sullivan O."/>
            <person name="Ritari J."/>
            <person name="Douillard F.P."/>
            <person name="Paul Ross R."/>
            <person name="Yang R."/>
            <person name="Briner A.E."/>
            <person name="Felis G.E."/>
            <person name="de Vos W.M."/>
            <person name="Barrangou R."/>
            <person name="Klaenhammer T.R."/>
            <person name="Caufield P.W."/>
            <person name="Cui Y."/>
            <person name="Zhang H."/>
            <person name="O'Toole P.W."/>
        </authorList>
    </citation>
    <scope>NUCLEOTIDE SEQUENCE [LARGE SCALE GENOMIC DNA]</scope>
    <source>
        <strain evidence="1 2">DSM 20505</strain>
    </source>
</reference>
<dbReference type="RefSeq" id="WP_054675964.1">
    <property type="nucleotide sequence ID" value="NZ_AYYO01000010.1"/>
</dbReference>
<dbReference type="InterPro" id="IPR011990">
    <property type="entry name" value="TPR-like_helical_dom_sf"/>
</dbReference>
<accession>A0A0R1ZLQ8</accession>
<comment type="caution">
    <text evidence="1">The sequence shown here is derived from an EMBL/GenBank/DDBJ whole genome shotgun (WGS) entry which is preliminary data.</text>
</comment>
<dbReference type="PATRIC" id="fig|1291052.5.peg.730"/>
<protein>
    <submittedName>
        <fullName evidence="1">TPR repeats containing protein</fullName>
    </submittedName>
</protein>
<proteinExistence type="predicted"/>
<dbReference type="Gene3D" id="1.25.40.10">
    <property type="entry name" value="Tetratricopeptide repeat domain"/>
    <property type="match status" value="2"/>
</dbReference>
<organism evidence="1 2">
    <name type="scientific">Lacticaseibacillus sharpeae JCM 1186 = DSM 20505</name>
    <dbReference type="NCBI Taxonomy" id="1291052"/>
    <lineage>
        <taxon>Bacteria</taxon>
        <taxon>Bacillati</taxon>
        <taxon>Bacillota</taxon>
        <taxon>Bacilli</taxon>
        <taxon>Lactobacillales</taxon>
        <taxon>Lactobacillaceae</taxon>
        <taxon>Lacticaseibacillus</taxon>
    </lineage>
</organism>
<gene>
    <name evidence="1" type="ORF">FC18_GL000714</name>
</gene>
<dbReference type="EMBL" id="AYYO01000010">
    <property type="protein sequence ID" value="KRM55933.1"/>
    <property type="molecule type" value="Genomic_DNA"/>
</dbReference>
<keyword evidence="2" id="KW-1185">Reference proteome</keyword>
<name>A0A0R1ZLQ8_9LACO</name>
<dbReference type="Proteomes" id="UP000051679">
    <property type="component" value="Unassembled WGS sequence"/>
</dbReference>
<dbReference type="SUPFAM" id="SSF48452">
    <property type="entry name" value="TPR-like"/>
    <property type="match status" value="1"/>
</dbReference>
<evidence type="ECO:0000313" key="2">
    <source>
        <dbReference type="Proteomes" id="UP000051679"/>
    </source>
</evidence>
<dbReference type="AlphaFoldDB" id="A0A0R1ZLQ8"/>
<dbReference type="OrthoDB" id="2286233at2"/>
<evidence type="ECO:0000313" key="1">
    <source>
        <dbReference type="EMBL" id="KRM55933.1"/>
    </source>
</evidence>
<dbReference type="STRING" id="1291052.FC18_GL000714"/>